<evidence type="ECO:0000256" key="1">
    <source>
        <dbReference type="ARBA" id="ARBA00004323"/>
    </source>
</evidence>
<keyword evidence="12" id="KW-1185">Reference proteome</keyword>
<feature type="non-terminal residue" evidence="11">
    <location>
        <position position="1"/>
    </location>
</feature>
<evidence type="ECO:0000256" key="7">
    <source>
        <dbReference type="ARBA" id="ARBA00022989"/>
    </source>
</evidence>
<evidence type="ECO:0000256" key="9">
    <source>
        <dbReference type="ARBA" id="ARBA00023136"/>
    </source>
</evidence>
<comment type="caution">
    <text evidence="11">The sequence shown here is derived from an EMBL/GenBank/DDBJ whole genome shotgun (WGS) entry which is preliminary data.</text>
</comment>
<feature type="non-terminal residue" evidence="11">
    <location>
        <position position="255"/>
    </location>
</feature>
<dbReference type="Proteomes" id="UP001189429">
    <property type="component" value="Unassembled WGS sequence"/>
</dbReference>
<keyword evidence="7" id="KW-1133">Transmembrane helix</keyword>
<comment type="similarity">
    <text evidence="2 10">Belongs to the glycosyltransferase 31 family.</text>
</comment>
<dbReference type="Gene3D" id="3.90.550.50">
    <property type="match status" value="1"/>
</dbReference>
<evidence type="ECO:0000256" key="2">
    <source>
        <dbReference type="ARBA" id="ARBA00008661"/>
    </source>
</evidence>
<accession>A0ABN9RY79</accession>
<keyword evidence="4" id="KW-0808">Transferase</keyword>
<evidence type="ECO:0000256" key="5">
    <source>
        <dbReference type="ARBA" id="ARBA00022692"/>
    </source>
</evidence>
<dbReference type="InterPro" id="IPR002659">
    <property type="entry name" value="Glyco_trans_31"/>
</dbReference>
<organism evidence="11 12">
    <name type="scientific">Prorocentrum cordatum</name>
    <dbReference type="NCBI Taxonomy" id="2364126"/>
    <lineage>
        <taxon>Eukaryota</taxon>
        <taxon>Sar</taxon>
        <taxon>Alveolata</taxon>
        <taxon>Dinophyceae</taxon>
        <taxon>Prorocentrales</taxon>
        <taxon>Prorocentraceae</taxon>
        <taxon>Prorocentrum</taxon>
    </lineage>
</organism>
<dbReference type="PANTHER" id="PTHR11214">
    <property type="entry name" value="BETA-1,3-N-ACETYLGLUCOSAMINYLTRANSFERASE"/>
    <property type="match status" value="1"/>
</dbReference>
<keyword evidence="8 10" id="KW-0333">Golgi apparatus</keyword>
<dbReference type="Pfam" id="PF01762">
    <property type="entry name" value="Galactosyl_T"/>
    <property type="match status" value="1"/>
</dbReference>
<evidence type="ECO:0000256" key="4">
    <source>
        <dbReference type="ARBA" id="ARBA00022679"/>
    </source>
</evidence>
<evidence type="ECO:0000313" key="12">
    <source>
        <dbReference type="Proteomes" id="UP001189429"/>
    </source>
</evidence>
<dbReference type="EC" id="2.4.1.-" evidence="10"/>
<dbReference type="EMBL" id="CAUYUJ010008512">
    <property type="protein sequence ID" value="CAK0824146.1"/>
    <property type="molecule type" value="Genomic_DNA"/>
</dbReference>
<keyword evidence="9" id="KW-0472">Membrane</keyword>
<evidence type="ECO:0000313" key="11">
    <source>
        <dbReference type="EMBL" id="CAK0824146.1"/>
    </source>
</evidence>
<keyword evidence="6" id="KW-0735">Signal-anchor</keyword>
<keyword evidence="3 10" id="KW-0328">Glycosyltransferase</keyword>
<keyword evidence="5" id="KW-0812">Transmembrane</keyword>
<comment type="subcellular location">
    <subcellularLocation>
        <location evidence="1 10">Golgi apparatus membrane</location>
        <topology evidence="1 10">Single-pass type II membrane protein</topology>
    </subcellularLocation>
</comment>
<reference evidence="11" key="1">
    <citation type="submission" date="2023-10" db="EMBL/GenBank/DDBJ databases">
        <authorList>
            <person name="Chen Y."/>
            <person name="Shah S."/>
            <person name="Dougan E. K."/>
            <person name="Thang M."/>
            <person name="Chan C."/>
        </authorList>
    </citation>
    <scope>NUCLEOTIDE SEQUENCE [LARGE SCALE GENOMIC DNA]</scope>
</reference>
<proteinExistence type="inferred from homology"/>
<protein>
    <recommendedName>
        <fullName evidence="10">Hexosyltransferase</fullName>
        <ecNumber evidence="10">2.4.1.-</ecNumber>
    </recommendedName>
</protein>
<name>A0ABN9RY79_9DINO</name>
<evidence type="ECO:0000256" key="3">
    <source>
        <dbReference type="ARBA" id="ARBA00022676"/>
    </source>
</evidence>
<sequence length="255" mass="29116">ARRTRSSGAFCSAARPRGCSRRRRRRLLPTRTSCSSAARTRWNTVTWATRIDLLSDTNPEIRKIVRALRAAAQSMTFDFVAQVDDDSFVNLPILFEILEYLPKERVYVGNMIDTVPQRGGLSKIVTPEYSVNIYLAAPSKVPVFAHGMGFIVSSDVALLMANMGLRLKSRANDDLILGVWFRNVEHLYYLHYWIWMFDHEEFGGMFAMPCDEQAILVHRMNAERWRRFSPTECHVCGPAAPLMTDDPDLSPRATR</sequence>
<evidence type="ECO:0000256" key="10">
    <source>
        <dbReference type="RuleBase" id="RU363063"/>
    </source>
</evidence>
<evidence type="ECO:0000256" key="6">
    <source>
        <dbReference type="ARBA" id="ARBA00022968"/>
    </source>
</evidence>
<gene>
    <name evidence="11" type="ORF">PCOR1329_LOCUS24630</name>
</gene>
<evidence type="ECO:0000256" key="8">
    <source>
        <dbReference type="ARBA" id="ARBA00023034"/>
    </source>
</evidence>
<dbReference type="PANTHER" id="PTHR11214:SF3">
    <property type="entry name" value="BETA-1,3-GALACTOSYLTRANSFERASE 6"/>
    <property type="match status" value="1"/>
</dbReference>